<gene>
    <name evidence="2" type="ORF">COT62_00480</name>
</gene>
<protein>
    <recommendedName>
        <fullName evidence="4">DUF1189 domain-containing protein</fullName>
    </recommendedName>
</protein>
<feature type="transmembrane region" description="Helical" evidence="1">
    <location>
        <begin position="203"/>
        <end position="224"/>
    </location>
</feature>
<dbReference type="AlphaFoldDB" id="A0A2H0WTW1"/>
<dbReference type="InterPro" id="IPR009574">
    <property type="entry name" value="DUF1189"/>
</dbReference>
<name>A0A2H0WTW1_9BACT</name>
<evidence type="ECO:0008006" key="4">
    <source>
        <dbReference type="Google" id="ProtNLM"/>
    </source>
</evidence>
<feature type="transmembrane region" description="Helical" evidence="1">
    <location>
        <begin position="178"/>
        <end position="197"/>
    </location>
</feature>
<feature type="transmembrane region" description="Helical" evidence="1">
    <location>
        <begin position="236"/>
        <end position="253"/>
    </location>
</feature>
<comment type="caution">
    <text evidence="2">The sequence shown here is derived from an EMBL/GenBank/DDBJ whole genome shotgun (WGS) entry which is preliminary data.</text>
</comment>
<feature type="transmembrane region" description="Helical" evidence="1">
    <location>
        <begin position="33"/>
        <end position="50"/>
    </location>
</feature>
<accession>A0A2H0WTW1</accession>
<dbReference type="EMBL" id="PEZG01000012">
    <property type="protein sequence ID" value="PIS16057.1"/>
    <property type="molecule type" value="Genomic_DNA"/>
</dbReference>
<feature type="transmembrane region" description="Helical" evidence="1">
    <location>
        <begin position="273"/>
        <end position="298"/>
    </location>
</feature>
<evidence type="ECO:0000313" key="2">
    <source>
        <dbReference type="EMBL" id="PIS16057.1"/>
    </source>
</evidence>
<evidence type="ECO:0000313" key="3">
    <source>
        <dbReference type="Proteomes" id="UP000231198"/>
    </source>
</evidence>
<keyword evidence="1" id="KW-1133">Transmembrane helix</keyword>
<proteinExistence type="predicted"/>
<keyword evidence="1" id="KW-0472">Membrane</keyword>
<organism evidence="2 3">
    <name type="scientific">Candidatus Roizmanbacteria bacterium CG09_land_8_20_14_0_10_41_9</name>
    <dbReference type="NCBI Taxonomy" id="1974850"/>
    <lineage>
        <taxon>Bacteria</taxon>
        <taxon>Candidatus Roizmaniibacteriota</taxon>
    </lineage>
</organism>
<dbReference type="Pfam" id="PF06691">
    <property type="entry name" value="DUF1189"/>
    <property type="match status" value="1"/>
</dbReference>
<reference evidence="3" key="1">
    <citation type="submission" date="2017-09" db="EMBL/GenBank/DDBJ databases">
        <title>Depth-based differentiation of microbial function through sediment-hosted aquifers and enrichment of novel symbionts in the deep terrestrial subsurface.</title>
        <authorList>
            <person name="Probst A.J."/>
            <person name="Ladd B."/>
            <person name="Jarett J.K."/>
            <person name="Geller-Mcgrath D.E."/>
            <person name="Sieber C.M.K."/>
            <person name="Emerson J.B."/>
            <person name="Anantharaman K."/>
            <person name="Thomas B.C."/>
            <person name="Malmstrom R."/>
            <person name="Stieglmeier M."/>
            <person name="Klingl A."/>
            <person name="Woyke T."/>
            <person name="Ryan C.M."/>
            <person name="Banfield J.F."/>
        </authorList>
    </citation>
    <scope>NUCLEOTIDE SEQUENCE [LARGE SCALE GENOMIC DNA]</scope>
</reference>
<sequence>MSMKKNAFFTIFKRSLFDFSYYEKLVQETFVKAILYVYLLLVATLFIGVVKEAVILIPKSRDLTPLVVNLKRIIKTGYPKNLVVTVKDGVVKTNVKEPYFIDFPASEKNRAGTHFIAIDTKAVIENYASYNSAILVTKNSIVYKDDGNALKVEPVDKTYNFVINQSKYDSLVKKFSPYIDYVPTIIIVFVTLFFLTWPFIGAAFLLIGKLILVLIIAFLLFIVSRVLKKNLTYSQMYKMSLFGLTLPILIETLNYHTTSLYDTILHYIIPPSAFAYVVGFLRALPNPVFLVFMIYVILRYQEKDSYAVQET</sequence>
<keyword evidence="1" id="KW-0812">Transmembrane</keyword>
<dbReference type="Proteomes" id="UP000231198">
    <property type="component" value="Unassembled WGS sequence"/>
</dbReference>
<evidence type="ECO:0000256" key="1">
    <source>
        <dbReference type="SAM" id="Phobius"/>
    </source>
</evidence>